<feature type="region of interest" description="Disordered" evidence="1">
    <location>
        <begin position="143"/>
        <end position="165"/>
    </location>
</feature>
<evidence type="ECO:0000313" key="3">
    <source>
        <dbReference type="Proteomes" id="UP000604825"/>
    </source>
</evidence>
<comment type="caution">
    <text evidence="2">The sequence shown here is derived from an EMBL/GenBank/DDBJ whole genome shotgun (WGS) entry which is preliminary data.</text>
</comment>
<name>A0A811Q816_9POAL</name>
<reference evidence="2" key="1">
    <citation type="submission" date="2020-10" db="EMBL/GenBank/DDBJ databases">
        <authorList>
            <person name="Han B."/>
            <person name="Lu T."/>
            <person name="Zhao Q."/>
            <person name="Huang X."/>
            <person name="Zhao Y."/>
        </authorList>
    </citation>
    <scope>NUCLEOTIDE SEQUENCE</scope>
</reference>
<dbReference type="InterPro" id="IPR053253">
    <property type="entry name" value="Sex_diff_modulator"/>
</dbReference>
<dbReference type="AlphaFoldDB" id="A0A811Q816"/>
<protein>
    <submittedName>
        <fullName evidence="2">Uncharacterized protein</fullName>
    </submittedName>
</protein>
<feature type="region of interest" description="Disordered" evidence="1">
    <location>
        <begin position="177"/>
        <end position="244"/>
    </location>
</feature>
<feature type="compositionally biased region" description="Low complexity" evidence="1">
    <location>
        <begin position="177"/>
        <end position="186"/>
    </location>
</feature>
<dbReference type="Proteomes" id="UP000604825">
    <property type="component" value="Unassembled WGS sequence"/>
</dbReference>
<proteinExistence type="predicted"/>
<feature type="compositionally biased region" description="Basic and acidic residues" evidence="1">
    <location>
        <begin position="229"/>
        <end position="240"/>
    </location>
</feature>
<dbReference type="PANTHER" id="PTHR33087">
    <property type="entry name" value="OS07G0539200 PROTEIN"/>
    <property type="match status" value="1"/>
</dbReference>
<gene>
    <name evidence="2" type="ORF">NCGR_LOCUS37006</name>
</gene>
<dbReference type="EMBL" id="CAJGYO010000009">
    <property type="protein sequence ID" value="CAD6253379.1"/>
    <property type="molecule type" value="Genomic_DNA"/>
</dbReference>
<organism evidence="2 3">
    <name type="scientific">Miscanthus lutarioriparius</name>
    <dbReference type="NCBI Taxonomy" id="422564"/>
    <lineage>
        <taxon>Eukaryota</taxon>
        <taxon>Viridiplantae</taxon>
        <taxon>Streptophyta</taxon>
        <taxon>Embryophyta</taxon>
        <taxon>Tracheophyta</taxon>
        <taxon>Spermatophyta</taxon>
        <taxon>Magnoliopsida</taxon>
        <taxon>Liliopsida</taxon>
        <taxon>Poales</taxon>
        <taxon>Poaceae</taxon>
        <taxon>PACMAD clade</taxon>
        <taxon>Panicoideae</taxon>
        <taxon>Andropogonodae</taxon>
        <taxon>Andropogoneae</taxon>
        <taxon>Saccharinae</taxon>
        <taxon>Miscanthus</taxon>
    </lineage>
</organism>
<feature type="region of interest" description="Disordered" evidence="1">
    <location>
        <begin position="437"/>
        <end position="487"/>
    </location>
</feature>
<dbReference type="PANTHER" id="PTHR33087:SF31">
    <property type="entry name" value="OS06G0482850 PROTEIN"/>
    <property type="match status" value="1"/>
</dbReference>
<feature type="compositionally biased region" description="Basic and acidic residues" evidence="1">
    <location>
        <begin position="440"/>
        <end position="462"/>
    </location>
</feature>
<keyword evidence="3" id="KW-1185">Reference proteome</keyword>
<evidence type="ECO:0000256" key="1">
    <source>
        <dbReference type="SAM" id="MobiDB-lite"/>
    </source>
</evidence>
<dbReference type="OrthoDB" id="696013at2759"/>
<evidence type="ECO:0000313" key="2">
    <source>
        <dbReference type="EMBL" id="CAD6253379.1"/>
    </source>
</evidence>
<accession>A0A811Q816</accession>
<feature type="compositionally biased region" description="Low complexity" evidence="1">
    <location>
        <begin position="218"/>
        <end position="227"/>
    </location>
</feature>
<sequence>MAYFPGMAKNLLEEGAAVVISFATMANEVDKFRSRAILLVAWADIKYFNITMGEVALAFSSRIRIPRYEARVIRHHPEHFTVLFDYPPQRDMPVQAGILRVRGIHFDILPWTETQHGRDITWWYRLLVAIENLLIHAWNPQHQRRHPDQDDDDGHGPRGPSRGILERGRQAFVILRRVGGSASAGGSRERTRSPSAYRRRDAGDQEVPMDGDRGRGAVRGVRGSPRAWDPPRREDADWERHRSRSPLRVAGQERCNGNDGETEAAPVIDDLGSALLSGALHGAGGVPSPPVLHPDPMMEFYKGLCSDDIGGVVAEGATLGWDPMLGEASAMCHKMVCRPLSFSLPPFPPEETPGSPDYTPVSTLWGKVADLNEEATVLGYNNVVHFGPGVQLSQEIGGQLRETAITEQVADMMLEERRNSIVESIFVPCEQPLLQVPETGKTKREDWAEQDCKEGADQEEHQAAGADQLGASLQEGHPPRHRLIKAF</sequence>
<feature type="compositionally biased region" description="Basic and acidic residues" evidence="1">
    <location>
        <begin position="187"/>
        <end position="203"/>
    </location>
</feature>